<dbReference type="Gene3D" id="3.30.428.10">
    <property type="entry name" value="HIT-like"/>
    <property type="match status" value="1"/>
</dbReference>
<accession>A0A1H9Q1P5</accession>
<dbReference type="AlphaFoldDB" id="A0A1H9Q1P5"/>
<evidence type="ECO:0000259" key="2">
    <source>
        <dbReference type="PROSITE" id="PS51084"/>
    </source>
</evidence>
<evidence type="ECO:0000313" key="4">
    <source>
        <dbReference type="Proteomes" id="UP000199028"/>
    </source>
</evidence>
<reference evidence="4" key="1">
    <citation type="submission" date="2016-10" db="EMBL/GenBank/DDBJ databases">
        <authorList>
            <person name="Varghese N."/>
            <person name="Submissions S."/>
        </authorList>
    </citation>
    <scope>NUCLEOTIDE SEQUENCE [LARGE SCALE GENOMIC DNA]</scope>
    <source>
        <strain evidence="4">CGMCC 4.578</strain>
    </source>
</reference>
<dbReference type="InterPro" id="IPR011146">
    <property type="entry name" value="HIT-like"/>
</dbReference>
<evidence type="ECO:0000256" key="1">
    <source>
        <dbReference type="PROSITE-ProRule" id="PRU00464"/>
    </source>
</evidence>
<dbReference type="GO" id="GO:0016787">
    <property type="term" value="F:hydrolase activity"/>
    <property type="evidence" value="ECO:0007669"/>
    <property type="project" value="UniProtKB-KW"/>
</dbReference>
<proteinExistence type="predicted"/>
<organism evidence="3 4">
    <name type="scientific">Lentzea flaviverrucosa</name>
    <dbReference type="NCBI Taxonomy" id="200379"/>
    <lineage>
        <taxon>Bacteria</taxon>
        <taxon>Bacillati</taxon>
        <taxon>Actinomycetota</taxon>
        <taxon>Actinomycetes</taxon>
        <taxon>Pseudonocardiales</taxon>
        <taxon>Pseudonocardiaceae</taxon>
        <taxon>Lentzea</taxon>
    </lineage>
</organism>
<sequence>MEGGRVQSCHFCEQSEPAYNPSRLVDTPLTQTDSFVSWASLGALVEGWVLALPRRHHLNLGELGSDEVRNFEEFCADLSRSVSSVYKSPVYEFEHGATFRGSAVGCSIDHAHLHLVPVSLDLRRLAVERAPSLLWESVDSVAEARMKCAPGESYLYLREPGGQRYAAHGKNIPSQFFRQLIAQELDLGEPFWRRDSRLTTSNNTVLRLLEATGRAHSGFVSLGT</sequence>
<dbReference type="EMBL" id="FOFT01000005">
    <property type="protein sequence ID" value="SER54360.1"/>
    <property type="molecule type" value="Genomic_DNA"/>
</dbReference>
<gene>
    <name evidence="3" type="ORF">SAMN05216195_105502</name>
</gene>
<feature type="short sequence motif" description="Histidine triad motif" evidence="1">
    <location>
        <begin position="110"/>
        <end position="114"/>
    </location>
</feature>
<keyword evidence="4" id="KW-1185">Reference proteome</keyword>
<dbReference type="SUPFAM" id="SSF54197">
    <property type="entry name" value="HIT-like"/>
    <property type="match status" value="1"/>
</dbReference>
<protein>
    <submittedName>
        <fullName evidence="3">Diadenosine tetraphosphate (Ap4A) hydrolase</fullName>
    </submittedName>
</protein>
<dbReference type="InterPro" id="IPR036265">
    <property type="entry name" value="HIT-like_sf"/>
</dbReference>
<dbReference type="PROSITE" id="PS51084">
    <property type="entry name" value="HIT_2"/>
    <property type="match status" value="1"/>
</dbReference>
<name>A0A1H9Q1P5_9PSEU</name>
<feature type="domain" description="HIT" evidence="2">
    <location>
        <begin position="10"/>
        <end position="125"/>
    </location>
</feature>
<keyword evidence="3" id="KW-0378">Hydrolase</keyword>
<dbReference type="Proteomes" id="UP000199028">
    <property type="component" value="Unassembled WGS sequence"/>
</dbReference>
<evidence type="ECO:0000313" key="3">
    <source>
        <dbReference type="EMBL" id="SER54360.1"/>
    </source>
</evidence>